<dbReference type="NCBIfam" id="TIGR01643">
    <property type="entry name" value="YD_repeat_2x"/>
    <property type="match status" value="2"/>
</dbReference>
<feature type="domain" description="Teneurin-like YD-shell" evidence="2">
    <location>
        <begin position="50"/>
        <end position="136"/>
    </location>
</feature>
<dbReference type="PANTHER" id="PTHR32305">
    <property type="match status" value="1"/>
</dbReference>
<dbReference type="EMBL" id="JAGSOY010000135">
    <property type="protein sequence ID" value="MBU2714014.1"/>
    <property type="molecule type" value="Genomic_DNA"/>
</dbReference>
<protein>
    <submittedName>
        <fullName evidence="3">RHS repeat protein</fullName>
    </submittedName>
</protein>
<gene>
    <name evidence="3" type="ORF">KCG35_23475</name>
</gene>
<sequence>MRTVSLERPDGRIIRFSYINDQWQADADVFSSLKTCEEGFCFTQGLRTEKYNNDGKIISIEHPNKPSISFEYSENKITISSEQGQQLILTFNSTEQLIAAEIPNGIKYEYTYDDENRLTARVFEDKNVEYHYENSQFPNYITRIIDERGVIRNRVEYDTQGRAVLSELADSAEKSTLKFNNDNSTTVTNSLGKATTYYFTVLNGVRKPTRVEGHASANCIAANRDYTYYDNGLLKSKTDWKGITTAYQYNNRGLVTRQVVAEGTPQAQVTTTEWHDTFRLPAKVTQQGITTEFTYDEQGRLVQQRQVSSK</sequence>
<dbReference type="Gene3D" id="2.180.10.10">
    <property type="entry name" value="RHS repeat-associated core"/>
    <property type="match status" value="1"/>
</dbReference>
<reference evidence="3 4" key="1">
    <citation type="submission" date="2021-04" db="EMBL/GenBank/DDBJ databases">
        <authorList>
            <person name="Pira H."/>
            <person name="Risdian C."/>
            <person name="Wink J."/>
        </authorList>
    </citation>
    <scope>NUCLEOTIDE SEQUENCE [LARGE SCALE GENOMIC DNA]</scope>
    <source>
        <strain evidence="3 4">WH53</strain>
    </source>
</reference>
<accession>A0ABS5ZJ68</accession>
<evidence type="ECO:0000313" key="3">
    <source>
        <dbReference type="EMBL" id="MBU2714014.1"/>
    </source>
</evidence>
<dbReference type="InterPro" id="IPR006530">
    <property type="entry name" value="YD"/>
</dbReference>
<keyword evidence="1" id="KW-0677">Repeat</keyword>
<keyword evidence="4" id="KW-1185">Reference proteome</keyword>
<evidence type="ECO:0000256" key="1">
    <source>
        <dbReference type="ARBA" id="ARBA00022737"/>
    </source>
</evidence>
<evidence type="ECO:0000313" key="4">
    <source>
        <dbReference type="Proteomes" id="UP000690515"/>
    </source>
</evidence>
<organism evidence="3 4">
    <name type="scientific">Zooshikella harenae</name>
    <dbReference type="NCBI Taxonomy" id="2827238"/>
    <lineage>
        <taxon>Bacteria</taxon>
        <taxon>Pseudomonadati</taxon>
        <taxon>Pseudomonadota</taxon>
        <taxon>Gammaproteobacteria</taxon>
        <taxon>Oceanospirillales</taxon>
        <taxon>Zooshikellaceae</taxon>
        <taxon>Zooshikella</taxon>
    </lineage>
</organism>
<proteinExistence type="predicted"/>
<dbReference type="InterPro" id="IPR050708">
    <property type="entry name" value="T6SS_VgrG/RHS"/>
</dbReference>
<comment type="caution">
    <text evidence="3">The sequence shown here is derived from an EMBL/GenBank/DDBJ whole genome shotgun (WGS) entry which is preliminary data.</text>
</comment>
<dbReference type="Pfam" id="PF25023">
    <property type="entry name" value="TEN_YD-shell"/>
    <property type="match status" value="2"/>
</dbReference>
<evidence type="ECO:0000259" key="2">
    <source>
        <dbReference type="Pfam" id="PF25023"/>
    </source>
</evidence>
<dbReference type="PANTHER" id="PTHR32305:SF15">
    <property type="entry name" value="PROTEIN RHSA-RELATED"/>
    <property type="match status" value="1"/>
</dbReference>
<dbReference type="Proteomes" id="UP000690515">
    <property type="component" value="Unassembled WGS sequence"/>
</dbReference>
<name>A0ABS5ZJ68_9GAMM</name>
<feature type="domain" description="Teneurin-like YD-shell" evidence="2">
    <location>
        <begin position="157"/>
        <end position="292"/>
    </location>
</feature>
<dbReference type="InterPro" id="IPR056823">
    <property type="entry name" value="TEN-like_YD-shell"/>
</dbReference>